<name>A0A258DFS2_CAUVI</name>
<reference evidence="1 2" key="1">
    <citation type="submission" date="2017-03" db="EMBL/GenBank/DDBJ databases">
        <title>Lifting the veil on microbial sulfur biogeochemistry in mining wastewaters.</title>
        <authorList>
            <person name="Kantor R.S."/>
            <person name="Colenbrander Nelson T."/>
            <person name="Marshall S."/>
            <person name="Bennett D."/>
            <person name="Apte S."/>
            <person name="Camacho D."/>
            <person name="Thomas B.C."/>
            <person name="Warren L.A."/>
            <person name="Banfield J.F."/>
        </authorList>
    </citation>
    <scope>NUCLEOTIDE SEQUENCE [LARGE SCALE GENOMIC DNA]</scope>
    <source>
        <strain evidence="1">32-67-7</strain>
    </source>
</reference>
<sequence>MAPGEEIAFQSGPFFARSYEYFHLERSARGTLLRHTNKITGLAALQFKFKAEREKLIRIYSFRLDALSKYVTTSTPLRAVTRARPRTRI</sequence>
<comment type="caution">
    <text evidence="1">The sequence shown here is derived from an EMBL/GenBank/DDBJ whole genome shotgun (WGS) entry which is preliminary data.</text>
</comment>
<dbReference type="Proteomes" id="UP000215616">
    <property type="component" value="Unassembled WGS sequence"/>
</dbReference>
<dbReference type="AlphaFoldDB" id="A0A258DFS2"/>
<proteinExistence type="predicted"/>
<protein>
    <submittedName>
        <fullName evidence="1">Uncharacterized protein</fullName>
    </submittedName>
</protein>
<evidence type="ECO:0000313" key="2">
    <source>
        <dbReference type="Proteomes" id="UP000215616"/>
    </source>
</evidence>
<organism evidence="1 2">
    <name type="scientific">Caulobacter vibrioides</name>
    <name type="common">Caulobacter crescentus</name>
    <dbReference type="NCBI Taxonomy" id="155892"/>
    <lineage>
        <taxon>Bacteria</taxon>
        <taxon>Pseudomonadati</taxon>
        <taxon>Pseudomonadota</taxon>
        <taxon>Alphaproteobacteria</taxon>
        <taxon>Caulobacterales</taxon>
        <taxon>Caulobacteraceae</taxon>
        <taxon>Caulobacter</taxon>
    </lineage>
</organism>
<accession>A0A258DFS2</accession>
<evidence type="ECO:0000313" key="1">
    <source>
        <dbReference type="EMBL" id="OYX06547.1"/>
    </source>
</evidence>
<gene>
    <name evidence="1" type="ORF">B7Z12_00010</name>
</gene>
<dbReference type="EMBL" id="NCDQ01000001">
    <property type="protein sequence ID" value="OYX06547.1"/>
    <property type="molecule type" value="Genomic_DNA"/>
</dbReference>